<gene>
    <name evidence="1" type="ORF">XELAEV_18028757mg</name>
</gene>
<protein>
    <submittedName>
        <fullName evidence="1">Uncharacterized protein</fullName>
    </submittedName>
</protein>
<dbReference type="EMBL" id="CM004475">
    <property type="protein sequence ID" value="OCT77665.1"/>
    <property type="molecule type" value="Genomic_DNA"/>
</dbReference>
<name>A0A974CQB8_XENLA</name>
<organism evidence="1 2">
    <name type="scientific">Xenopus laevis</name>
    <name type="common">African clawed frog</name>
    <dbReference type="NCBI Taxonomy" id="8355"/>
    <lineage>
        <taxon>Eukaryota</taxon>
        <taxon>Metazoa</taxon>
        <taxon>Chordata</taxon>
        <taxon>Craniata</taxon>
        <taxon>Vertebrata</taxon>
        <taxon>Euteleostomi</taxon>
        <taxon>Amphibia</taxon>
        <taxon>Batrachia</taxon>
        <taxon>Anura</taxon>
        <taxon>Pipoidea</taxon>
        <taxon>Pipidae</taxon>
        <taxon>Xenopodinae</taxon>
        <taxon>Xenopus</taxon>
        <taxon>Xenopus</taxon>
    </lineage>
</organism>
<evidence type="ECO:0000313" key="2">
    <source>
        <dbReference type="Proteomes" id="UP000694892"/>
    </source>
</evidence>
<accession>A0A974CQB8</accession>
<reference evidence="2" key="1">
    <citation type="journal article" date="2016" name="Nature">
        <title>Genome evolution in the allotetraploid frog Xenopus laevis.</title>
        <authorList>
            <person name="Session A.M."/>
            <person name="Uno Y."/>
            <person name="Kwon T."/>
            <person name="Chapman J.A."/>
            <person name="Toyoda A."/>
            <person name="Takahashi S."/>
            <person name="Fukui A."/>
            <person name="Hikosaka A."/>
            <person name="Suzuki A."/>
            <person name="Kondo M."/>
            <person name="van Heeringen S.J."/>
            <person name="Quigley I."/>
            <person name="Heinz S."/>
            <person name="Ogino H."/>
            <person name="Ochi H."/>
            <person name="Hellsten U."/>
            <person name="Lyons J.B."/>
            <person name="Simakov O."/>
            <person name="Putnam N."/>
            <person name="Stites J."/>
            <person name="Kuroki Y."/>
            <person name="Tanaka T."/>
            <person name="Michiue T."/>
            <person name="Watanabe M."/>
            <person name="Bogdanovic O."/>
            <person name="Lister R."/>
            <person name="Georgiou G."/>
            <person name="Paranjpe S.S."/>
            <person name="van Kruijsbergen I."/>
            <person name="Shu S."/>
            <person name="Carlson J."/>
            <person name="Kinoshita T."/>
            <person name="Ohta Y."/>
            <person name="Mawaribuchi S."/>
            <person name="Jenkins J."/>
            <person name="Grimwood J."/>
            <person name="Schmutz J."/>
            <person name="Mitros T."/>
            <person name="Mozaffari S.V."/>
            <person name="Suzuki Y."/>
            <person name="Haramoto Y."/>
            <person name="Yamamoto T.S."/>
            <person name="Takagi C."/>
            <person name="Heald R."/>
            <person name="Miller K."/>
            <person name="Haudenschild C."/>
            <person name="Kitzman J."/>
            <person name="Nakayama T."/>
            <person name="Izutsu Y."/>
            <person name="Robert J."/>
            <person name="Fortriede J."/>
            <person name="Burns K."/>
            <person name="Lotay V."/>
            <person name="Karimi K."/>
            <person name="Yasuoka Y."/>
            <person name="Dichmann D.S."/>
            <person name="Flajnik M.F."/>
            <person name="Houston D.W."/>
            <person name="Shendure J."/>
            <person name="DuPasquier L."/>
            <person name="Vize P.D."/>
            <person name="Zorn A.M."/>
            <person name="Ito M."/>
            <person name="Marcotte E.M."/>
            <person name="Wallingford J.B."/>
            <person name="Ito Y."/>
            <person name="Asashima M."/>
            <person name="Ueno N."/>
            <person name="Matsuda Y."/>
            <person name="Veenstra G.J."/>
            <person name="Fujiyama A."/>
            <person name="Harland R.M."/>
            <person name="Taira M."/>
            <person name="Rokhsar D.S."/>
        </authorList>
    </citation>
    <scope>NUCLEOTIDE SEQUENCE [LARGE SCALE GENOMIC DNA]</scope>
    <source>
        <strain evidence="2">J</strain>
    </source>
</reference>
<evidence type="ECO:0000313" key="1">
    <source>
        <dbReference type="EMBL" id="OCT77665.1"/>
    </source>
</evidence>
<dbReference type="Proteomes" id="UP000694892">
    <property type="component" value="Chromosome 5S"/>
</dbReference>
<dbReference type="AlphaFoldDB" id="A0A974CQB8"/>
<proteinExistence type="predicted"/>
<sequence>MGHRPINSCEHGIPSDLVSAQNVWITLFFKSKGLFVPLELLLDCNHPNPIDSSRFPWLHTYGSTQSLGHIIDTNRDGVYWKACGLLGKSRGVCALLEAGVTSLTLPKDDGFVMVVLVIVDQQHLKSLCSSPLSPH</sequence>